<protein>
    <submittedName>
        <fullName evidence="3">RRP15-like protein</fullName>
    </submittedName>
</protein>
<feature type="coiled-coil region" evidence="1">
    <location>
        <begin position="123"/>
        <end position="150"/>
    </location>
</feature>
<dbReference type="AlphaFoldDB" id="A0A914KGE7"/>
<dbReference type="Proteomes" id="UP000887563">
    <property type="component" value="Unplaced"/>
</dbReference>
<reference evidence="3" key="1">
    <citation type="submission" date="2022-11" db="UniProtKB">
        <authorList>
            <consortium name="WormBaseParasite"/>
        </authorList>
    </citation>
    <scope>IDENTIFICATION</scope>
</reference>
<evidence type="ECO:0000313" key="2">
    <source>
        <dbReference type="Proteomes" id="UP000887563"/>
    </source>
</evidence>
<dbReference type="PANTHER" id="PTHR34769:SF1">
    <property type="entry name" value="RNA POLYMERASE I AND III SUBUNIT D"/>
    <property type="match status" value="1"/>
</dbReference>
<name>A0A914KGE7_MELIC</name>
<evidence type="ECO:0000256" key="1">
    <source>
        <dbReference type="SAM" id="Coils"/>
    </source>
</evidence>
<sequence>MATSTDLDNEKRRKMQNMLLSKAKKRRLINEIETNQQSSSTSSKDDEICVVYHTKKEIKKKEEEEVVFIGENKVEKVKGEEEELLLRGMATQALLREANRSALRAKEYGPQGWLKPRALTTNKRFLARTLQSVELDRKEFEQKRKMVAEKRRAAER</sequence>
<evidence type="ECO:0000313" key="3">
    <source>
        <dbReference type="WBParaSite" id="Minc3s00006g00411"/>
    </source>
</evidence>
<dbReference type="InterPro" id="IPR038948">
    <property type="entry name" value="POLR1D-like"/>
</dbReference>
<dbReference type="WBParaSite" id="Minc3s00006g00411">
    <property type="protein sequence ID" value="Minc3s00006g00411"/>
    <property type="gene ID" value="Minc3s00006g00411"/>
</dbReference>
<keyword evidence="2" id="KW-1185">Reference proteome</keyword>
<dbReference type="PANTHER" id="PTHR34769">
    <property type="entry name" value="RCG42593, ISOFORM CRA_A"/>
    <property type="match status" value="1"/>
</dbReference>
<accession>A0A914KGE7</accession>
<proteinExistence type="predicted"/>
<organism evidence="2 3">
    <name type="scientific">Meloidogyne incognita</name>
    <name type="common">Southern root-knot nematode worm</name>
    <name type="synonym">Oxyuris incognita</name>
    <dbReference type="NCBI Taxonomy" id="6306"/>
    <lineage>
        <taxon>Eukaryota</taxon>
        <taxon>Metazoa</taxon>
        <taxon>Ecdysozoa</taxon>
        <taxon>Nematoda</taxon>
        <taxon>Chromadorea</taxon>
        <taxon>Rhabditida</taxon>
        <taxon>Tylenchina</taxon>
        <taxon>Tylenchomorpha</taxon>
        <taxon>Tylenchoidea</taxon>
        <taxon>Meloidogynidae</taxon>
        <taxon>Meloidogyninae</taxon>
        <taxon>Meloidogyne</taxon>
        <taxon>Meloidogyne incognita group</taxon>
    </lineage>
</organism>
<keyword evidence="1" id="KW-0175">Coiled coil</keyword>